<gene>
    <name evidence="3" type="ORF">PGLA2088_LOCUS1520</name>
</gene>
<organism evidence="3 4">
    <name type="scientific">Polarella glacialis</name>
    <name type="common">Dinoflagellate</name>
    <dbReference type="NCBI Taxonomy" id="89957"/>
    <lineage>
        <taxon>Eukaryota</taxon>
        <taxon>Sar</taxon>
        <taxon>Alveolata</taxon>
        <taxon>Dinophyceae</taxon>
        <taxon>Suessiales</taxon>
        <taxon>Suessiaceae</taxon>
        <taxon>Polarella</taxon>
    </lineage>
</organism>
<dbReference type="EMBL" id="CAJNNW010001189">
    <property type="protein sequence ID" value="CAE8635911.1"/>
    <property type="molecule type" value="Genomic_DNA"/>
</dbReference>
<evidence type="ECO:0000313" key="3">
    <source>
        <dbReference type="EMBL" id="CAE8635911.1"/>
    </source>
</evidence>
<evidence type="ECO:0000256" key="1">
    <source>
        <dbReference type="SAM" id="SignalP"/>
    </source>
</evidence>
<comment type="caution">
    <text evidence="3">The sequence shown here is derived from an EMBL/GenBank/DDBJ whole genome shotgun (WGS) entry which is preliminary data.</text>
</comment>
<dbReference type="InterPro" id="IPR005069">
    <property type="entry name" value="Nucl-diP-sugar_transferase"/>
</dbReference>
<feature type="chain" id="PRO_5032443103" description="Nucleotide-diphospho-sugar transferase domain-containing protein" evidence="1">
    <location>
        <begin position="25"/>
        <end position="437"/>
    </location>
</feature>
<dbReference type="Proteomes" id="UP000626109">
    <property type="component" value="Unassembled WGS sequence"/>
</dbReference>
<accession>A0A813HD05</accession>
<dbReference type="AlphaFoldDB" id="A0A813HD05"/>
<evidence type="ECO:0000259" key="2">
    <source>
        <dbReference type="Pfam" id="PF03407"/>
    </source>
</evidence>
<sequence>MMSSRSIMGLTLLLTASAAGVVQPDSCEGDCKGARAQVLLQTGSVGHRFSAHGSGDKLQGAQRLASMSLSEKGSRVEGLVNDTTTTAAQDGNGSRTIPAAAAARVWEVKLSSFAQDVARNVAQFSAVSPPTVALSVTNIRYKERWEEMALSVGSIANISLAIVALDQATQEYFEAKKIPCIYMNLMERKVTIHPWMGSKANAPRAPVNEAVMRAKYEVPYALLQAGLRVLFLEMDVNLKKDPLVFDGKLTGDFLVSQHIDIPEINIGFWIAKPTPSMIHVFGRLVNWVNLPSRYDFMRQECNGVGCTSCTGCGWGCLVDQRVFDFAVKGSQSCSVMSCGFPQRDQQLVYDVGSTALRWSFIPVARFQHWGALHPGPDVVGVHIWSGAGPPAKQMQLAYALGYWFPGSPPPPGDPKIAPATTTTITTNNNITGGQIFP</sequence>
<protein>
    <recommendedName>
        <fullName evidence="2">Nucleotide-diphospho-sugar transferase domain-containing protein</fullName>
    </recommendedName>
</protein>
<proteinExistence type="predicted"/>
<reference evidence="3" key="1">
    <citation type="submission" date="2021-02" db="EMBL/GenBank/DDBJ databases">
        <authorList>
            <person name="Dougan E. K."/>
            <person name="Rhodes N."/>
            <person name="Thang M."/>
            <person name="Chan C."/>
        </authorList>
    </citation>
    <scope>NUCLEOTIDE SEQUENCE</scope>
</reference>
<dbReference type="Pfam" id="PF03407">
    <property type="entry name" value="Nucleotid_trans"/>
    <property type="match status" value="1"/>
</dbReference>
<keyword evidence="1" id="KW-0732">Signal</keyword>
<evidence type="ECO:0000313" key="4">
    <source>
        <dbReference type="Proteomes" id="UP000626109"/>
    </source>
</evidence>
<feature type="signal peptide" evidence="1">
    <location>
        <begin position="1"/>
        <end position="24"/>
    </location>
</feature>
<feature type="domain" description="Nucleotide-diphospho-sugar transferase" evidence="2">
    <location>
        <begin position="161"/>
        <end position="308"/>
    </location>
</feature>
<name>A0A813HD05_POLGL</name>